<comment type="pathway">
    <text evidence="1">Lipid metabolism.</text>
</comment>
<dbReference type="PANTHER" id="PTHR37323:SF1">
    <property type="entry name" value="L-ORNITHINE N(ALPHA)-ACYLTRANSFERASE"/>
    <property type="match status" value="1"/>
</dbReference>
<organism evidence="7 8">
    <name type="scientific">Victivallis vadensis</name>
    <dbReference type="NCBI Taxonomy" id="172901"/>
    <lineage>
        <taxon>Bacteria</taxon>
        <taxon>Pseudomonadati</taxon>
        <taxon>Lentisphaerota</taxon>
        <taxon>Lentisphaeria</taxon>
        <taxon>Victivallales</taxon>
        <taxon>Victivallaceae</taxon>
        <taxon>Victivallis</taxon>
    </lineage>
</organism>
<evidence type="ECO:0000313" key="6">
    <source>
        <dbReference type="EMBL" id="NMD86314.1"/>
    </source>
</evidence>
<keyword evidence="5" id="KW-0012">Acyltransferase</keyword>
<evidence type="ECO:0000313" key="9">
    <source>
        <dbReference type="Proteomes" id="UP000576225"/>
    </source>
</evidence>
<dbReference type="SUPFAM" id="SSF55729">
    <property type="entry name" value="Acyl-CoA N-acyltransferases (Nat)"/>
    <property type="match status" value="1"/>
</dbReference>
<dbReference type="PANTHER" id="PTHR37323">
    <property type="entry name" value="GCN5-RELATED N-ACETYLTRANSFERASE"/>
    <property type="match status" value="1"/>
</dbReference>
<dbReference type="Pfam" id="PF13444">
    <property type="entry name" value="Acetyltransf_5"/>
    <property type="match status" value="1"/>
</dbReference>
<evidence type="ECO:0000256" key="3">
    <source>
        <dbReference type="ARBA" id="ARBA00022679"/>
    </source>
</evidence>
<dbReference type="GO" id="GO:0016746">
    <property type="term" value="F:acyltransferase activity"/>
    <property type="evidence" value="ECO:0007669"/>
    <property type="project" value="UniProtKB-KW"/>
</dbReference>
<dbReference type="OrthoDB" id="9787072at2"/>
<dbReference type="Gene3D" id="3.40.630.30">
    <property type="match status" value="1"/>
</dbReference>
<keyword evidence="4" id="KW-0443">Lipid metabolism</keyword>
<dbReference type="AlphaFoldDB" id="A0A2U1ATA7"/>
<dbReference type="Proteomes" id="UP000245959">
    <property type="component" value="Unassembled WGS sequence"/>
</dbReference>
<protein>
    <submittedName>
        <fullName evidence="6">GNAT family N-acetyltransferase</fullName>
    </submittedName>
    <submittedName>
        <fullName evidence="7">Putative hemolysin</fullName>
    </submittedName>
</protein>
<evidence type="ECO:0000256" key="1">
    <source>
        <dbReference type="ARBA" id="ARBA00005189"/>
    </source>
</evidence>
<evidence type="ECO:0000313" key="7">
    <source>
        <dbReference type="EMBL" id="PVY39591.1"/>
    </source>
</evidence>
<reference evidence="6 9" key="2">
    <citation type="submission" date="2020-04" db="EMBL/GenBank/DDBJ databases">
        <authorList>
            <person name="Hitch T.C.A."/>
            <person name="Wylensek D."/>
            <person name="Clavel T."/>
        </authorList>
    </citation>
    <scope>NUCLEOTIDE SEQUENCE [LARGE SCALE GENOMIC DNA]</scope>
    <source>
        <strain evidence="6 9">COR2-253-APC-1A</strain>
    </source>
</reference>
<sequence>MQIQLEEAENCSPALVENRRFLIKIAENRREIEAAMRLRYQVFKIEQGRMPGLPGIGLDRDEYDEYCRHLLVVDRAADRVIGTYRMQAGTVAAAGIGFYSEREYRFGGLHELMRQVFEVGRSCVAPEYRSGAAVALLWAGIAEYRRRCGFRYMLGCVSLEHTDAAIGWGLYHWLEREGRICREISAVPRPGFELPLPEGGVPELAEPVKALPPLFKGYLRIGAKFCGVPALDREFGSIDFPVWFDFESVPERYARHFNV</sequence>
<reference evidence="7 8" key="1">
    <citation type="submission" date="2018-04" db="EMBL/GenBank/DDBJ databases">
        <title>Genomic Encyclopedia of Type Strains, Phase IV (KMG-IV): sequencing the most valuable type-strain genomes for metagenomic binning, comparative biology and taxonomic classification.</title>
        <authorList>
            <person name="Goeker M."/>
        </authorList>
    </citation>
    <scope>NUCLEOTIDE SEQUENCE [LARGE SCALE GENOMIC DNA]</scope>
    <source>
        <strain evidence="7 8">DSM 14823</strain>
    </source>
</reference>
<evidence type="ECO:0000256" key="2">
    <source>
        <dbReference type="ARBA" id="ARBA00022516"/>
    </source>
</evidence>
<dbReference type="GeneID" id="78295968"/>
<evidence type="ECO:0000313" key="8">
    <source>
        <dbReference type="Proteomes" id="UP000245959"/>
    </source>
</evidence>
<gene>
    <name evidence="7" type="ORF">C8D82_12068</name>
    <name evidence="6" type="ORF">HF882_06920</name>
</gene>
<accession>A0A2U1ATA7</accession>
<dbReference type="Proteomes" id="UP000576225">
    <property type="component" value="Unassembled WGS sequence"/>
</dbReference>
<evidence type="ECO:0000256" key="5">
    <source>
        <dbReference type="ARBA" id="ARBA00023315"/>
    </source>
</evidence>
<keyword evidence="8" id="KW-1185">Reference proteome</keyword>
<comment type="caution">
    <text evidence="7">The sequence shown here is derived from an EMBL/GenBank/DDBJ whole genome shotgun (WGS) entry which is preliminary data.</text>
</comment>
<proteinExistence type="predicted"/>
<name>A0A2U1ATA7_9BACT</name>
<dbReference type="InterPro" id="IPR016181">
    <property type="entry name" value="Acyl_CoA_acyltransferase"/>
</dbReference>
<keyword evidence="3 6" id="KW-0808">Transferase</keyword>
<evidence type="ECO:0000256" key="4">
    <source>
        <dbReference type="ARBA" id="ARBA00023098"/>
    </source>
</evidence>
<dbReference type="GO" id="GO:0006629">
    <property type="term" value="P:lipid metabolic process"/>
    <property type="evidence" value="ECO:0007669"/>
    <property type="project" value="UniProtKB-KW"/>
</dbReference>
<dbReference type="EMBL" id="QEKH01000020">
    <property type="protein sequence ID" value="PVY39591.1"/>
    <property type="molecule type" value="Genomic_DNA"/>
</dbReference>
<keyword evidence="2" id="KW-0444">Lipid biosynthesis</keyword>
<dbReference type="RefSeq" id="WP_116884675.1">
    <property type="nucleotide sequence ID" value="NZ_CABMMC010000190.1"/>
</dbReference>
<dbReference type="InterPro" id="IPR052351">
    <property type="entry name" value="Ornithine_N-alpha-AT"/>
</dbReference>
<dbReference type="EMBL" id="JABAEW010000010">
    <property type="protein sequence ID" value="NMD86314.1"/>
    <property type="molecule type" value="Genomic_DNA"/>
</dbReference>